<dbReference type="Proteomes" id="UP001589867">
    <property type="component" value="Unassembled WGS sequence"/>
</dbReference>
<evidence type="ECO:0000256" key="5">
    <source>
        <dbReference type="ARBA" id="ARBA00022989"/>
    </source>
</evidence>
<keyword evidence="5 7" id="KW-1133">Transmembrane helix</keyword>
<dbReference type="PANTHER" id="PTHR33884">
    <property type="entry name" value="UPF0410 PROTEIN YMGE"/>
    <property type="match status" value="1"/>
</dbReference>
<sequence>MTATGIISALIIGLIIGALGRLVVPGRQNIPIWLTMLIGVAAALLGSVIARAAGVAATSGVDWIELFIQVVLAAIGVALVVGVGGRRGVSRY</sequence>
<evidence type="ECO:0000256" key="6">
    <source>
        <dbReference type="ARBA" id="ARBA00023136"/>
    </source>
</evidence>
<dbReference type="RefSeq" id="WP_377259020.1">
    <property type="nucleotide sequence ID" value="NZ_JBHLUH010000073.1"/>
</dbReference>
<keyword evidence="3" id="KW-1003">Cell membrane</keyword>
<evidence type="ECO:0000313" key="9">
    <source>
        <dbReference type="Proteomes" id="UP001589867"/>
    </source>
</evidence>
<comment type="subcellular location">
    <subcellularLocation>
        <location evidence="1">Cell membrane</location>
        <topology evidence="1">Multi-pass membrane protein</topology>
    </subcellularLocation>
</comment>
<proteinExistence type="inferred from homology"/>
<organism evidence="8 9">
    <name type="scientific">Phytohabitans kaempferiae</name>
    <dbReference type="NCBI Taxonomy" id="1620943"/>
    <lineage>
        <taxon>Bacteria</taxon>
        <taxon>Bacillati</taxon>
        <taxon>Actinomycetota</taxon>
        <taxon>Actinomycetes</taxon>
        <taxon>Micromonosporales</taxon>
        <taxon>Micromonosporaceae</taxon>
    </lineage>
</organism>
<keyword evidence="4 7" id="KW-0812">Transmembrane</keyword>
<evidence type="ECO:0000256" key="2">
    <source>
        <dbReference type="ARBA" id="ARBA00011006"/>
    </source>
</evidence>
<dbReference type="PANTHER" id="PTHR33884:SF3">
    <property type="entry name" value="UPF0410 PROTEIN YMGE"/>
    <property type="match status" value="1"/>
</dbReference>
<evidence type="ECO:0000256" key="7">
    <source>
        <dbReference type="SAM" id="Phobius"/>
    </source>
</evidence>
<keyword evidence="9" id="KW-1185">Reference proteome</keyword>
<dbReference type="EMBL" id="JBHLUH010000073">
    <property type="protein sequence ID" value="MFC0532628.1"/>
    <property type="molecule type" value="Genomic_DNA"/>
</dbReference>
<evidence type="ECO:0000256" key="1">
    <source>
        <dbReference type="ARBA" id="ARBA00004651"/>
    </source>
</evidence>
<accession>A0ABV6MD12</accession>
<keyword evidence="6 7" id="KW-0472">Membrane</keyword>
<evidence type="ECO:0000256" key="3">
    <source>
        <dbReference type="ARBA" id="ARBA00022475"/>
    </source>
</evidence>
<gene>
    <name evidence="8" type="ORF">ACFFIA_33905</name>
</gene>
<dbReference type="InterPro" id="IPR007341">
    <property type="entry name" value="Transgly_assoc"/>
</dbReference>
<comment type="similarity">
    <text evidence="2">Belongs to the UPF0410 family.</text>
</comment>
<feature type="transmembrane region" description="Helical" evidence="7">
    <location>
        <begin position="31"/>
        <end position="54"/>
    </location>
</feature>
<evidence type="ECO:0000313" key="8">
    <source>
        <dbReference type="EMBL" id="MFC0532628.1"/>
    </source>
</evidence>
<feature type="transmembrane region" description="Helical" evidence="7">
    <location>
        <begin position="6"/>
        <end position="24"/>
    </location>
</feature>
<reference evidence="8 9" key="1">
    <citation type="submission" date="2024-09" db="EMBL/GenBank/DDBJ databases">
        <authorList>
            <person name="Sun Q."/>
            <person name="Mori K."/>
        </authorList>
    </citation>
    <scope>NUCLEOTIDE SEQUENCE [LARGE SCALE GENOMIC DNA]</scope>
    <source>
        <strain evidence="8 9">TBRC 3947</strain>
    </source>
</reference>
<protein>
    <submittedName>
        <fullName evidence="8">GlsB/YeaQ/YmgE family stress response membrane protein</fullName>
    </submittedName>
</protein>
<feature type="transmembrane region" description="Helical" evidence="7">
    <location>
        <begin position="66"/>
        <end position="85"/>
    </location>
</feature>
<name>A0ABV6MD12_9ACTN</name>
<evidence type="ECO:0000256" key="4">
    <source>
        <dbReference type="ARBA" id="ARBA00022692"/>
    </source>
</evidence>
<comment type="caution">
    <text evidence="8">The sequence shown here is derived from an EMBL/GenBank/DDBJ whole genome shotgun (WGS) entry which is preliminary data.</text>
</comment>